<feature type="compositionally biased region" description="Basic and acidic residues" evidence="1">
    <location>
        <begin position="746"/>
        <end position="759"/>
    </location>
</feature>
<feature type="region of interest" description="Disordered" evidence="1">
    <location>
        <begin position="179"/>
        <end position="245"/>
    </location>
</feature>
<feature type="region of interest" description="Disordered" evidence="1">
    <location>
        <begin position="746"/>
        <end position="783"/>
    </location>
</feature>
<feature type="compositionally biased region" description="Basic and acidic residues" evidence="1">
    <location>
        <begin position="401"/>
        <end position="413"/>
    </location>
</feature>
<organism evidence="2 3">
    <name type="scientific">Actinidia rufa</name>
    <dbReference type="NCBI Taxonomy" id="165716"/>
    <lineage>
        <taxon>Eukaryota</taxon>
        <taxon>Viridiplantae</taxon>
        <taxon>Streptophyta</taxon>
        <taxon>Embryophyta</taxon>
        <taxon>Tracheophyta</taxon>
        <taxon>Spermatophyta</taxon>
        <taxon>Magnoliopsida</taxon>
        <taxon>eudicotyledons</taxon>
        <taxon>Gunneridae</taxon>
        <taxon>Pentapetalae</taxon>
        <taxon>asterids</taxon>
        <taxon>Ericales</taxon>
        <taxon>Actinidiaceae</taxon>
        <taxon>Actinidia</taxon>
    </lineage>
</organism>
<dbReference type="AlphaFoldDB" id="A0A7J0FDJ8"/>
<feature type="compositionally biased region" description="Basic residues" evidence="1">
    <location>
        <begin position="656"/>
        <end position="665"/>
    </location>
</feature>
<protein>
    <submittedName>
        <fullName evidence="2">AGC (cAMP-dependent, cGMP-dependent and protein kinase C) kinase family protein</fullName>
    </submittedName>
</protein>
<dbReference type="PANTHER" id="PTHR33240">
    <property type="entry name" value="OS08G0508500 PROTEIN"/>
    <property type="match status" value="1"/>
</dbReference>
<name>A0A7J0FDJ8_9ERIC</name>
<dbReference type="EMBL" id="BJWL01000011">
    <property type="protein sequence ID" value="GFY96755.1"/>
    <property type="molecule type" value="Genomic_DNA"/>
</dbReference>
<sequence>MEEGEKGDEEVLGSSLTMEKVAAAKQFIENHYRAQMKNIQERKESVGKKILIDIVNLGNCRVQDASMNNWKYHNAVGSNFVEVFDPFPCTGRWVLERKLASSDVPKEEQINLIKDLERKETEFMRLKRHKICVDDFELLTIIGRGAFGERKIQTGDESNRSRRRLNGHQGFLNMRSHESLTTVHTPKESERGPPKNHWWSNRKKGNKGSIRALAHHRDARKGPRKGKGQDNLRTVGAVPDRTQGMGMSARATGLSMATGVSARAAEGSRLIKVNESMEPRQDIPSELAIATTRVLVRSPKVKVLSPPRPWARSPFRHPRPSAEETEQHRLLVARPDFYHNSLAPSVGTIVLDLLCTCAAATYPDQVPAASLMRIMNENNGRLMQLLAAANPPLLAAPPIPDIERSRHSNRSGDRSQNISANRVGRGRRQGPSSSLREKSSSESSKTPTRSRRGRSPHKGDRIRTRDKSTSQKIRDLDARLDAINTGTNAPVTVDTLIRQTEPSFTGRILRARISSKFKLPTQLGIYEGKTDPMDHLDSYKSLMLLQGCSDEVMYFVKRFNQAVLEVEDPSDKVIIMAMMEGLRPGPLFDSLSKNVPETLSALQSKADKYIAAEELAEAKRRRRGKDDHKRKEPDTRRDDYREETRYKRPDRDPKRSNNRRPRTPPRRPEFILPPLNAPVAQVLSEIKHEEFVKWPGKIKTDPQKRNKNKYCEFHRDHGHNTEDCFQLKEQIADLIKRGYLRKYVADRPRPNSPERRYGDNRPTAGNIQTIHGGFGSGGSSTSSRKRHARSAFRLAEEEIYNLSSPCVGDQTPITFSNDDLRGLHLPHDDALVVSAVIANFNVQRILIDNGSSADILFISTFERMKIGLDKLHPFHTP</sequence>
<keyword evidence="3" id="KW-1185">Reference proteome</keyword>
<dbReference type="InterPro" id="IPR059233">
    <property type="entry name" value="MobB_NdrA/B/Cbk1"/>
</dbReference>
<feature type="compositionally biased region" description="Basic residues" evidence="1">
    <location>
        <begin position="213"/>
        <end position="226"/>
    </location>
</feature>
<dbReference type="CDD" id="cd21742">
    <property type="entry name" value="MobB_NDR_LATS-like"/>
    <property type="match status" value="1"/>
</dbReference>
<dbReference type="Gene3D" id="3.30.200.20">
    <property type="entry name" value="Phosphorylase Kinase, domain 1"/>
    <property type="match status" value="1"/>
</dbReference>
<keyword evidence="2" id="KW-0808">Transferase</keyword>
<feature type="compositionally biased region" description="Basic and acidic residues" evidence="1">
    <location>
        <begin position="457"/>
        <end position="474"/>
    </location>
</feature>
<gene>
    <name evidence="2" type="ORF">Acr_11g0010610</name>
</gene>
<dbReference type="Proteomes" id="UP000585474">
    <property type="component" value="Unassembled WGS sequence"/>
</dbReference>
<dbReference type="OrthoDB" id="3638488at2759"/>
<feature type="region of interest" description="Disordered" evidence="1">
    <location>
        <begin position="618"/>
        <end position="672"/>
    </location>
</feature>
<comment type="caution">
    <text evidence="2">The sequence shown here is derived from an EMBL/GenBank/DDBJ whole genome shotgun (WGS) entry which is preliminary data.</text>
</comment>
<evidence type="ECO:0000313" key="3">
    <source>
        <dbReference type="Proteomes" id="UP000585474"/>
    </source>
</evidence>
<feature type="compositionally biased region" description="Basic and acidic residues" evidence="1">
    <location>
        <begin position="624"/>
        <end position="655"/>
    </location>
</feature>
<accession>A0A7J0FDJ8</accession>
<reference evidence="2 3" key="1">
    <citation type="submission" date="2019-07" db="EMBL/GenBank/DDBJ databases">
        <title>De Novo Assembly of kiwifruit Actinidia rufa.</title>
        <authorList>
            <person name="Sugita-Konishi S."/>
            <person name="Sato K."/>
            <person name="Mori E."/>
            <person name="Abe Y."/>
            <person name="Kisaki G."/>
            <person name="Hamano K."/>
            <person name="Suezawa K."/>
            <person name="Otani M."/>
            <person name="Fukuda T."/>
            <person name="Manabe T."/>
            <person name="Gomi K."/>
            <person name="Tabuchi M."/>
            <person name="Akimitsu K."/>
            <person name="Kataoka I."/>
        </authorList>
    </citation>
    <scope>NUCLEOTIDE SEQUENCE [LARGE SCALE GENOMIC DNA]</scope>
    <source>
        <strain evidence="3">cv. Fuchu</strain>
    </source>
</reference>
<dbReference type="GO" id="GO:0016301">
    <property type="term" value="F:kinase activity"/>
    <property type="evidence" value="ECO:0007669"/>
    <property type="project" value="UniProtKB-KW"/>
</dbReference>
<proteinExistence type="predicted"/>
<keyword evidence="2" id="KW-0418">Kinase</keyword>
<feature type="region of interest" description="Disordered" evidence="1">
    <location>
        <begin position="397"/>
        <end position="474"/>
    </location>
</feature>
<evidence type="ECO:0000313" key="2">
    <source>
        <dbReference type="EMBL" id="GFY96755.1"/>
    </source>
</evidence>
<dbReference type="PANTHER" id="PTHR33240:SF8">
    <property type="entry name" value="OS03G0439900 PROTEIN"/>
    <property type="match status" value="1"/>
</dbReference>
<evidence type="ECO:0000256" key="1">
    <source>
        <dbReference type="SAM" id="MobiDB-lite"/>
    </source>
</evidence>